<protein>
    <submittedName>
        <fullName evidence="1">Uncharacterized protein</fullName>
    </submittedName>
</protein>
<gene>
    <name evidence="1" type="ORF">Pint_04510</name>
</gene>
<dbReference type="EMBL" id="CM047738">
    <property type="protein sequence ID" value="KAJ0046577.1"/>
    <property type="molecule type" value="Genomic_DNA"/>
</dbReference>
<organism evidence="1 2">
    <name type="scientific">Pistacia integerrima</name>
    <dbReference type="NCBI Taxonomy" id="434235"/>
    <lineage>
        <taxon>Eukaryota</taxon>
        <taxon>Viridiplantae</taxon>
        <taxon>Streptophyta</taxon>
        <taxon>Embryophyta</taxon>
        <taxon>Tracheophyta</taxon>
        <taxon>Spermatophyta</taxon>
        <taxon>Magnoliopsida</taxon>
        <taxon>eudicotyledons</taxon>
        <taxon>Gunneridae</taxon>
        <taxon>Pentapetalae</taxon>
        <taxon>rosids</taxon>
        <taxon>malvids</taxon>
        <taxon>Sapindales</taxon>
        <taxon>Anacardiaceae</taxon>
        <taxon>Pistacia</taxon>
    </lineage>
</organism>
<keyword evidence="2" id="KW-1185">Reference proteome</keyword>
<comment type="caution">
    <text evidence="1">The sequence shown here is derived from an EMBL/GenBank/DDBJ whole genome shotgun (WGS) entry which is preliminary data.</text>
</comment>
<sequence>MAVVSQTPNTKYIQGQLADLLNFKFDEESEQGRAGRLYLRLKEEKRILIILDDVWAKLELKTIGIPFGDDQKGCKIFLTTRRLHVCLAMSCQHQIPLNVLNEKEGLSLLKSHAGISDESPALNDVAIKVAGECKGLPLAIVSIGSALRKKTIGEWKEALQKLKMSKLNVIENVDTDVYACLQLSYDYLKSKESKFYFLLCSLFPEDYKIDLEELVRYGMGLGLNQDADSIEDSRDQLRVMVDNLKASCLFLDTGEEDFIKMHDVVCDFALWTASKQNRAFLVKASISEWPITKSQEQYMAINLVEMEGGIMLPDGLIYPNLQILILDAYRYGLTLSKASDAFFEGMKALKVLTLTKVQL</sequence>
<reference evidence="2" key="1">
    <citation type="journal article" date="2023" name="G3 (Bethesda)">
        <title>Genome assembly and association tests identify interacting loci associated with vigor, precocity, and sex in interspecific pistachio rootstocks.</title>
        <authorList>
            <person name="Palmer W."/>
            <person name="Jacygrad E."/>
            <person name="Sagayaradj S."/>
            <person name="Cavanaugh K."/>
            <person name="Han R."/>
            <person name="Bertier L."/>
            <person name="Beede B."/>
            <person name="Kafkas S."/>
            <person name="Golino D."/>
            <person name="Preece J."/>
            <person name="Michelmore R."/>
        </authorList>
    </citation>
    <scope>NUCLEOTIDE SEQUENCE [LARGE SCALE GENOMIC DNA]</scope>
</reference>
<accession>A0ACC0Z5J1</accession>
<evidence type="ECO:0000313" key="1">
    <source>
        <dbReference type="EMBL" id="KAJ0046577.1"/>
    </source>
</evidence>
<name>A0ACC0Z5J1_9ROSI</name>
<dbReference type="Proteomes" id="UP001163603">
    <property type="component" value="Chromosome 3"/>
</dbReference>
<evidence type="ECO:0000313" key="2">
    <source>
        <dbReference type="Proteomes" id="UP001163603"/>
    </source>
</evidence>
<proteinExistence type="predicted"/>